<dbReference type="EMBL" id="ACIP02000002">
    <property type="protein sequence ID" value="EEP28395.1"/>
    <property type="molecule type" value="Genomic_DNA"/>
</dbReference>
<accession>C4GBA2</accession>
<reference evidence="1" key="1">
    <citation type="submission" date="2009-04" db="EMBL/GenBank/DDBJ databases">
        <authorList>
            <person name="Weinstock G."/>
            <person name="Sodergren E."/>
            <person name="Clifton S."/>
            <person name="Fulton L."/>
            <person name="Fulton B."/>
            <person name="Courtney L."/>
            <person name="Fronick C."/>
            <person name="Harrison M."/>
            <person name="Strong C."/>
            <person name="Farmer C."/>
            <person name="Delahaunty K."/>
            <person name="Markovic C."/>
            <person name="Hall O."/>
            <person name="Minx P."/>
            <person name="Tomlinson C."/>
            <person name="Mitreva M."/>
            <person name="Nelson J."/>
            <person name="Hou S."/>
            <person name="Wollam A."/>
            <person name="Pepin K.H."/>
            <person name="Johnson M."/>
            <person name="Bhonagiri V."/>
            <person name="Nash W.E."/>
            <person name="Warren W."/>
            <person name="Chinwalla A."/>
            <person name="Mardis E.R."/>
            <person name="Wilson R.K."/>
        </authorList>
    </citation>
    <scope>NUCLEOTIDE SEQUENCE [LARGE SCALE GENOMIC DNA]</scope>
    <source>
        <strain evidence="1">DSM 14600</strain>
    </source>
</reference>
<dbReference type="Proteomes" id="UP000003494">
    <property type="component" value="Unassembled WGS sequence"/>
</dbReference>
<dbReference type="HOGENOM" id="CLU_2773620_0_0_9"/>
<protein>
    <submittedName>
        <fullName evidence="1">Uncharacterized protein</fullName>
    </submittedName>
</protein>
<comment type="caution">
    <text evidence="1">The sequence shown here is derived from an EMBL/GenBank/DDBJ whole genome shotgun (WGS) entry which is preliminary data.</text>
</comment>
<evidence type="ECO:0000313" key="2">
    <source>
        <dbReference type="Proteomes" id="UP000003494"/>
    </source>
</evidence>
<evidence type="ECO:0000313" key="1">
    <source>
        <dbReference type="EMBL" id="EEP28395.1"/>
    </source>
</evidence>
<dbReference type="AlphaFoldDB" id="C4GBA2"/>
<sequence>MSCLRFSSINYWHIIGIFLSETKSMIKKSRPTYTADAQKVKNAIYAGRLCITYFCPGKDSRDTVIPISV</sequence>
<gene>
    <name evidence="1" type="ORF">GCWU000342_01203</name>
</gene>
<name>C4GBA2_9FIRM</name>
<proteinExistence type="predicted"/>
<organism evidence="1 2">
    <name type="scientific">Shuttleworthella satelles DSM 14600</name>
    <dbReference type="NCBI Taxonomy" id="626523"/>
    <lineage>
        <taxon>Bacteria</taxon>
        <taxon>Bacillati</taxon>
        <taxon>Bacillota</taxon>
        <taxon>Clostridia</taxon>
        <taxon>Lachnospirales</taxon>
        <taxon>Lachnospiraceae</taxon>
        <taxon>Shuttleworthella</taxon>
    </lineage>
</organism>
<keyword evidence="2" id="KW-1185">Reference proteome</keyword>